<evidence type="ECO:0000313" key="1">
    <source>
        <dbReference type="EMBL" id="KAJ8634341.1"/>
    </source>
</evidence>
<proteinExistence type="predicted"/>
<accession>A0ACC2LMT1</accession>
<dbReference type="Proteomes" id="UP001234297">
    <property type="component" value="Chromosome 8"/>
</dbReference>
<keyword evidence="2" id="KW-1185">Reference proteome</keyword>
<reference evidence="1 2" key="1">
    <citation type="journal article" date="2022" name="Hortic Res">
        <title>A haplotype resolved chromosomal level avocado genome allows analysis of novel avocado genes.</title>
        <authorList>
            <person name="Nath O."/>
            <person name="Fletcher S.J."/>
            <person name="Hayward A."/>
            <person name="Shaw L.M."/>
            <person name="Masouleh A.K."/>
            <person name="Furtado A."/>
            <person name="Henry R.J."/>
            <person name="Mitter N."/>
        </authorList>
    </citation>
    <scope>NUCLEOTIDE SEQUENCE [LARGE SCALE GENOMIC DNA]</scope>
    <source>
        <strain evidence="2">cv. Hass</strain>
    </source>
</reference>
<organism evidence="1 2">
    <name type="scientific">Persea americana</name>
    <name type="common">Avocado</name>
    <dbReference type="NCBI Taxonomy" id="3435"/>
    <lineage>
        <taxon>Eukaryota</taxon>
        <taxon>Viridiplantae</taxon>
        <taxon>Streptophyta</taxon>
        <taxon>Embryophyta</taxon>
        <taxon>Tracheophyta</taxon>
        <taxon>Spermatophyta</taxon>
        <taxon>Magnoliopsida</taxon>
        <taxon>Magnoliidae</taxon>
        <taxon>Laurales</taxon>
        <taxon>Lauraceae</taxon>
        <taxon>Persea</taxon>
    </lineage>
</organism>
<protein>
    <submittedName>
        <fullName evidence="1">Uncharacterized protein</fullName>
    </submittedName>
</protein>
<sequence length="89" mass="10300">MEMRDGLEIMMDRGFEDEMDHGRWREGDKMDHGEMERGFGDAMWIMEDEYCLGQGFGNGDETLPSIPFCSQVSPQFKAELTQRKKGKKS</sequence>
<comment type="caution">
    <text evidence="1">The sequence shown here is derived from an EMBL/GenBank/DDBJ whole genome shotgun (WGS) entry which is preliminary data.</text>
</comment>
<gene>
    <name evidence="1" type="ORF">MRB53_027677</name>
</gene>
<name>A0ACC2LMT1_PERAE</name>
<evidence type="ECO:0000313" key="2">
    <source>
        <dbReference type="Proteomes" id="UP001234297"/>
    </source>
</evidence>
<dbReference type="EMBL" id="CM056816">
    <property type="protein sequence ID" value="KAJ8634341.1"/>
    <property type="molecule type" value="Genomic_DNA"/>
</dbReference>